<sequence>MFDMHKYVYDICIGIKALSIVCILCSSSSSSRCCLFVDEAGYHIKIFASMYSGFSYDLHFTNTILACFGYSKSPARLIPCLLWNMNSKKATIDEDINMMLLNEQ</sequence>
<reference evidence="1 2" key="2">
    <citation type="journal article" date="2022" name="Mol. Ecol. Resour.">
        <title>The genomes of chicory, endive, great burdock and yacon provide insights into Asteraceae paleo-polyploidization history and plant inulin production.</title>
        <authorList>
            <person name="Fan W."/>
            <person name="Wang S."/>
            <person name="Wang H."/>
            <person name="Wang A."/>
            <person name="Jiang F."/>
            <person name="Liu H."/>
            <person name="Zhao H."/>
            <person name="Xu D."/>
            <person name="Zhang Y."/>
        </authorList>
    </citation>
    <scope>NUCLEOTIDE SEQUENCE [LARGE SCALE GENOMIC DNA]</scope>
    <source>
        <strain evidence="2">cv. Niubang</strain>
    </source>
</reference>
<proteinExistence type="predicted"/>
<evidence type="ECO:0000313" key="1">
    <source>
        <dbReference type="EMBL" id="KAI3707493.1"/>
    </source>
</evidence>
<accession>A0ACB9ADR5</accession>
<name>A0ACB9ADR5_ARCLA</name>
<organism evidence="1 2">
    <name type="scientific">Arctium lappa</name>
    <name type="common">Greater burdock</name>
    <name type="synonym">Lappa major</name>
    <dbReference type="NCBI Taxonomy" id="4217"/>
    <lineage>
        <taxon>Eukaryota</taxon>
        <taxon>Viridiplantae</taxon>
        <taxon>Streptophyta</taxon>
        <taxon>Embryophyta</taxon>
        <taxon>Tracheophyta</taxon>
        <taxon>Spermatophyta</taxon>
        <taxon>Magnoliopsida</taxon>
        <taxon>eudicotyledons</taxon>
        <taxon>Gunneridae</taxon>
        <taxon>Pentapetalae</taxon>
        <taxon>asterids</taxon>
        <taxon>campanulids</taxon>
        <taxon>Asterales</taxon>
        <taxon>Asteraceae</taxon>
        <taxon>Carduoideae</taxon>
        <taxon>Cardueae</taxon>
        <taxon>Arctiinae</taxon>
        <taxon>Arctium</taxon>
    </lineage>
</organism>
<keyword evidence="2" id="KW-1185">Reference proteome</keyword>
<reference evidence="2" key="1">
    <citation type="journal article" date="2022" name="Mol. Ecol. Resour.">
        <title>The genomes of chicory, endive, great burdock and yacon provide insights into Asteraceae palaeo-polyploidization history and plant inulin production.</title>
        <authorList>
            <person name="Fan W."/>
            <person name="Wang S."/>
            <person name="Wang H."/>
            <person name="Wang A."/>
            <person name="Jiang F."/>
            <person name="Liu H."/>
            <person name="Zhao H."/>
            <person name="Xu D."/>
            <person name="Zhang Y."/>
        </authorList>
    </citation>
    <scope>NUCLEOTIDE SEQUENCE [LARGE SCALE GENOMIC DNA]</scope>
    <source>
        <strain evidence="2">cv. Niubang</strain>
    </source>
</reference>
<evidence type="ECO:0000313" key="2">
    <source>
        <dbReference type="Proteomes" id="UP001055879"/>
    </source>
</evidence>
<protein>
    <submittedName>
        <fullName evidence="1">Uncharacterized protein</fullName>
    </submittedName>
</protein>
<comment type="caution">
    <text evidence="1">The sequence shown here is derived from an EMBL/GenBank/DDBJ whole genome shotgun (WGS) entry which is preliminary data.</text>
</comment>
<dbReference type="EMBL" id="CM042054">
    <property type="protein sequence ID" value="KAI3707493.1"/>
    <property type="molecule type" value="Genomic_DNA"/>
</dbReference>
<gene>
    <name evidence="1" type="ORF">L6452_26065</name>
</gene>
<dbReference type="Proteomes" id="UP001055879">
    <property type="component" value="Linkage Group LG08"/>
</dbReference>